<proteinExistence type="predicted"/>
<dbReference type="Proteomes" id="UP000800092">
    <property type="component" value="Unassembled WGS sequence"/>
</dbReference>
<evidence type="ECO:0000313" key="2">
    <source>
        <dbReference type="EMBL" id="KAF2234566.1"/>
    </source>
</evidence>
<sequence>MPQDAHRMDEKSAPIENGHGDSTAPGTVIRVCPTQIGEHMTLSRAKFQRLYYPSGHRLQDYVASDLLHPHKRSANREHLQQMLSDAENELRYRSRCINCGYLESFAFHSWPSFIPGGCPWPELSLLLHLMASVRIPTLFSVRTQAAFGGKKRRVWMQDLFHHGKSSVIAYVSFG</sequence>
<evidence type="ECO:0000256" key="1">
    <source>
        <dbReference type="SAM" id="MobiDB-lite"/>
    </source>
</evidence>
<dbReference type="AlphaFoldDB" id="A0A6A6H8Z8"/>
<organism evidence="2 3">
    <name type="scientific">Viridothelium virens</name>
    <name type="common">Speckled blister lichen</name>
    <name type="synonym">Trypethelium virens</name>
    <dbReference type="NCBI Taxonomy" id="1048519"/>
    <lineage>
        <taxon>Eukaryota</taxon>
        <taxon>Fungi</taxon>
        <taxon>Dikarya</taxon>
        <taxon>Ascomycota</taxon>
        <taxon>Pezizomycotina</taxon>
        <taxon>Dothideomycetes</taxon>
        <taxon>Dothideomycetes incertae sedis</taxon>
        <taxon>Trypetheliales</taxon>
        <taxon>Trypetheliaceae</taxon>
        <taxon>Viridothelium</taxon>
    </lineage>
</organism>
<protein>
    <submittedName>
        <fullName evidence="2">Uncharacterized protein</fullName>
    </submittedName>
</protein>
<gene>
    <name evidence="2" type="ORF">EV356DRAFT_501436</name>
</gene>
<name>A0A6A6H8Z8_VIRVR</name>
<evidence type="ECO:0000313" key="3">
    <source>
        <dbReference type="Proteomes" id="UP000800092"/>
    </source>
</evidence>
<feature type="region of interest" description="Disordered" evidence="1">
    <location>
        <begin position="1"/>
        <end position="27"/>
    </location>
</feature>
<keyword evidence="3" id="KW-1185">Reference proteome</keyword>
<dbReference type="EMBL" id="ML991797">
    <property type="protein sequence ID" value="KAF2234566.1"/>
    <property type="molecule type" value="Genomic_DNA"/>
</dbReference>
<reference evidence="2" key="1">
    <citation type="journal article" date="2020" name="Stud. Mycol.">
        <title>101 Dothideomycetes genomes: a test case for predicting lifestyles and emergence of pathogens.</title>
        <authorList>
            <person name="Haridas S."/>
            <person name="Albert R."/>
            <person name="Binder M."/>
            <person name="Bloem J."/>
            <person name="Labutti K."/>
            <person name="Salamov A."/>
            <person name="Andreopoulos B."/>
            <person name="Baker S."/>
            <person name="Barry K."/>
            <person name="Bills G."/>
            <person name="Bluhm B."/>
            <person name="Cannon C."/>
            <person name="Castanera R."/>
            <person name="Culley D."/>
            <person name="Daum C."/>
            <person name="Ezra D."/>
            <person name="Gonzalez J."/>
            <person name="Henrissat B."/>
            <person name="Kuo A."/>
            <person name="Liang C."/>
            <person name="Lipzen A."/>
            <person name="Lutzoni F."/>
            <person name="Magnuson J."/>
            <person name="Mondo S."/>
            <person name="Nolan M."/>
            <person name="Ohm R."/>
            <person name="Pangilinan J."/>
            <person name="Park H.-J."/>
            <person name="Ramirez L."/>
            <person name="Alfaro M."/>
            <person name="Sun H."/>
            <person name="Tritt A."/>
            <person name="Yoshinaga Y."/>
            <person name="Zwiers L.-H."/>
            <person name="Turgeon B."/>
            <person name="Goodwin S."/>
            <person name="Spatafora J."/>
            <person name="Crous P."/>
            <person name="Grigoriev I."/>
        </authorList>
    </citation>
    <scope>NUCLEOTIDE SEQUENCE</scope>
    <source>
        <strain evidence="2">Tuck. ex Michener</strain>
    </source>
</reference>
<feature type="compositionally biased region" description="Basic and acidic residues" evidence="1">
    <location>
        <begin position="1"/>
        <end position="13"/>
    </location>
</feature>
<accession>A0A6A6H8Z8</accession>